<organism evidence="7">
    <name type="scientific">Lutzomyia longipalpis</name>
    <name type="common">Sand fly</name>
    <dbReference type="NCBI Taxonomy" id="7200"/>
    <lineage>
        <taxon>Eukaryota</taxon>
        <taxon>Metazoa</taxon>
        <taxon>Ecdysozoa</taxon>
        <taxon>Arthropoda</taxon>
        <taxon>Hexapoda</taxon>
        <taxon>Insecta</taxon>
        <taxon>Pterygota</taxon>
        <taxon>Neoptera</taxon>
        <taxon>Endopterygota</taxon>
        <taxon>Diptera</taxon>
        <taxon>Nematocera</taxon>
        <taxon>Psychodoidea</taxon>
        <taxon>Psychodidae</taxon>
        <taxon>Lutzomyia</taxon>
        <taxon>Lutzomyia</taxon>
    </lineage>
</organism>
<dbReference type="AlphaFoldDB" id="A0A7G3AN47"/>
<dbReference type="SUPFAM" id="SSF53474">
    <property type="entry name" value="alpha/beta-Hydrolases"/>
    <property type="match status" value="3"/>
</dbReference>
<evidence type="ECO:0000259" key="6">
    <source>
        <dbReference type="Pfam" id="PF00151"/>
    </source>
</evidence>
<dbReference type="InterPro" id="IPR033906">
    <property type="entry name" value="Lipase_N"/>
</dbReference>
<dbReference type="PANTHER" id="PTHR11610">
    <property type="entry name" value="LIPASE"/>
    <property type="match status" value="1"/>
</dbReference>
<dbReference type="GO" id="GO:0005615">
    <property type="term" value="C:extracellular space"/>
    <property type="evidence" value="ECO:0007669"/>
    <property type="project" value="TreeGrafter"/>
</dbReference>
<comment type="subcellular location">
    <subcellularLocation>
        <location evidence="1">Secreted</location>
    </subcellularLocation>
</comment>
<dbReference type="GO" id="GO:0016298">
    <property type="term" value="F:lipase activity"/>
    <property type="evidence" value="ECO:0007669"/>
    <property type="project" value="InterPro"/>
</dbReference>
<dbReference type="InterPro" id="IPR013818">
    <property type="entry name" value="Lipase"/>
</dbReference>
<accession>A0A7G3AN47</accession>
<dbReference type="CDD" id="cd00707">
    <property type="entry name" value="Pancreat_lipase_like"/>
    <property type="match status" value="3"/>
</dbReference>
<dbReference type="Pfam" id="PF00151">
    <property type="entry name" value="Lipase"/>
    <property type="match status" value="3"/>
</dbReference>
<dbReference type="VEuPathDB" id="VectorBase:LLONM1_010311"/>
<evidence type="ECO:0000256" key="2">
    <source>
        <dbReference type="ARBA" id="ARBA00010701"/>
    </source>
</evidence>
<dbReference type="InterPro" id="IPR029058">
    <property type="entry name" value="AB_hydrolase_fold"/>
</dbReference>
<keyword evidence="3" id="KW-0964">Secreted</keyword>
<feature type="domain" description="Lipase" evidence="6">
    <location>
        <begin position="399"/>
        <end position="670"/>
    </location>
</feature>
<feature type="domain" description="Lipase" evidence="6">
    <location>
        <begin position="65"/>
        <end position="318"/>
    </location>
</feature>
<name>A0A7G3AN47_LUTLO</name>
<comment type="similarity">
    <text evidence="2 4">Belongs to the AB hydrolase superfamily. Lipase family.</text>
</comment>
<evidence type="ECO:0000313" key="7">
    <source>
        <dbReference type="EMBL" id="MBC1173880.1"/>
    </source>
</evidence>
<protein>
    <submittedName>
        <fullName evidence="7">Putative lipase</fullName>
    </submittedName>
</protein>
<dbReference type="GO" id="GO:0016042">
    <property type="term" value="P:lipid catabolic process"/>
    <property type="evidence" value="ECO:0007669"/>
    <property type="project" value="TreeGrafter"/>
</dbReference>
<dbReference type="PANTHER" id="PTHR11610:SF150">
    <property type="entry name" value="FI01825P-RELATED"/>
    <property type="match status" value="1"/>
</dbReference>
<reference evidence="7" key="1">
    <citation type="journal article" date="2020" name="BMC">
        <title>Leishmania infection induces a limited differential gene expression in the sand fly midgut.</title>
        <authorList>
            <person name="Coutinho-Abreu I.V."/>
            <person name="Serafim T.D."/>
            <person name="Meneses C."/>
            <person name="Kamhawi S."/>
            <person name="Oliveira F."/>
            <person name="Valenzuela J.G."/>
        </authorList>
    </citation>
    <scope>NUCLEOTIDE SEQUENCE</scope>
    <source>
        <strain evidence="7">Jacobina</strain>
        <tissue evidence="7">Midgut</tissue>
    </source>
</reference>
<feature type="signal peptide" evidence="5">
    <location>
        <begin position="1"/>
        <end position="16"/>
    </location>
</feature>
<dbReference type="VEuPathDB" id="VectorBase:LLONM1_005566"/>
<dbReference type="PRINTS" id="PR00821">
    <property type="entry name" value="TAGLIPASE"/>
</dbReference>
<feature type="chain" id="PRO_5028846650" evidence="5">
    <location>
        <begin position="17"/>
        <end position="1080"/>
    </location>
</feature>
<feature type="domain" description="Lipase" evidence="6">
    <location>
        <begin position="727"/>
        <end position="976"/>
    </location>
</feature>
<dbReference type="FunFam" id="3.40.50.1820:FF:000076">
    <property type="entry name" value="phospholipase A1"/>
    <property type="match status" value="2"/>
</dbReference>
<dbReference type="InterPro" id="IPR000734">
    <property type="entry name" value="TAG_lipase"/>
</dbReference>
<evidence type="ECO:0000256" key="4">
    <source>
        <dbReference type="RuleBase" id="RU004262"/>
    </source>
</evidence>
<dbReference type="EMBL" id="GITU01005177">
    <property type="protein sequence ID" value="MBC1173880.1"/>
    <property type="molecule type" value="Transcribed_RNA"/>
</dbReference>
<dbReference type="GO" id="GO:0017171">
    <property type="term" value="F:serine hydrolase activity"/>
    <property type="evidence" value="ECO:0007669"/>
    <property type="project" value="TreeGrafter"/>
</dbReference>
<evidence type="ECO:0000256" key="3">
    <source>
        <dbReference type="ARBA" id="ARBA00022525"/>
    </source>
</evidence>
<dbReference type="Gene3D" id="3.40.50.1820">
    <property type="entry name" value="alpha/beta hydrolase"/>
    <property type="match status" value="3"/>
</dbReference>
<sequence length="1080" mass="116182">MKKLLLCLGFLVLAHASPIWENDYQSPEVPSNDENWALVPDGDGAMHMFNLNQEEEAAPFFNADQVIFRLFTRRNQNTGQVLTLNNAGSVSNSQFVASHPTRFIIHGWNNNGGSGVNTNIRNAYLQRGEFNVIVVDWGAGAQTANYVAARNNINIVGPRVAQMVDFLNTQGMGFGNVAVIGHSLGGHTAGIAGKRTSRGRLAAVVALDPALPLFSIDRPAERVAPGDANYVEVMHTNAGLLGFDLPIGLSDYYPNWGRTQPGCGVDVAGNCAHGRAWLFFAESINSGPGFVSRQCRNYNDIVNQNCVSSGPNRRMGGEPLTTAARGVFWLPTNGNAPFARVHSIPLDPPRPPVVLKPENVPSKDPEWALVPDADGTFHLVDIHSVPVEPEGFFVPDEHVIFTLFTRTISNRVIELNNPDSLVGSSFNANHPTRFVIHGWNGDGSSGINNNIREQYLQRGDFNVIIVDWGLGANSNYVTSRNRVDGVGQTLARFIVFLSQQTGMDTSTVTIVGHSLGAHIAGFAGKNSHGTGRIGVIVGLDAAFPLFSLDRPGERLHDSDANYVESIHTNAGLLGFDHPLGDASFYPNFGRSQPGCGIDIAGNCAHSRAHQFFAESITTTRGFWARQCRNYNDIVNENCQAAGVDTVMGGEPSNKNARGVFWLRTNNNSPFAVGQELMAPGLPLEEGPGEEFMPVIDNKEWAMVPDTEGKFHIVNVQEALNQEAENFYNPETDIVYLLFTASNPTNGQTVIRNNAASLAASNFNPSHPTRILIHGWNGNANAASNTLVRNAYLQRGNFNVFVVDWGAGAQTINYITARNRVGPTGTIVGNFIHFLVNSGGANRAHISVIGHSLGAHVAGFAGKNHPPPNQLASVVGLDPAWPLFDANDPTVRMASTDAAFVESSHTNAGLLGFTVPIGDATYYPNWGSSQPGCGIDVSGACAHARSNQFFAESINTNTHFYAVRCPGGYDQILNQSCPQTGASRRKSGEPSGIKGFSTLPSGCTGLGTGLIENLIITTRAANSIEMCVSVDRFSKELVRTSMSTGSRYINSASWLRASPVGVVGGISNWDSETQKSCISMN</sequence>
<evidence type="ECO:0000256" key="5">
    <source>
        <dbReference type="SAM" id="SignalP"/>
    </source>
</evidence>
<keyword evidence="5" id="KW-0732">Signal</keyword>
<evidence type="ECO:0000256" key="1">
    <source>
        <dbReference type="ARBA" id="ARBA00004613"/>
    </source>
</evidence>
<proteinExistence type="inferred from homology"/>